<dbReference type="InterPro" id="IPR054816">
    <property type="entry name" value="Lipoprotein_mollicutes-type_CS"/>
</dbReference>
<evidence type="ECO:0008006" key="3">
    <source>
        <dbReference type="Google" id="ProtNLM"/>
    </source>
</evidence>
<name>A0A2K8SDF0_9MOLU</name>
<dbReference type="EMBL" id="CP025057">
    <property type="protein sequence ID" value="AUB31491.1"/>
    <property type="molecule type" value="Genomic_DNA"/>
</dbReference>
<dbReference type="KEGG" id="sfz:SFLOR_v1c04390"/>
<dbReference type="NCBIfam" id="NF038029">
    <property type="entry name" value="LP_plasma"/>
    <property type="match status" value="1"/>
</dbReference>
<proteinExistence type="predicted"/>
<keyword evidence="2" id="KW-1185">Reference proteome</keyword>
<dbReference type="RefSeq" id="WP_100916483.1">
    <property type="nucleotide sequence ID" value="NZ_CP025057.1"/>
</dbReference>
<dbReference type="PROSITE" id="PS51257">
    <property type="entry name" value="PROKAR_LIPOPROTEIN"/>
    <property type="match status" value="1"/>
</dbReference>
<evidence type="ECO:0000313" key="1">
    <source>
        <dbReference type="EMBL" id="AUB31491.1"/>
    </source>
</evidence>
<gene>
    <name evidence="1" type="ORF">SFLOR_v1c04390</name>
</gene>
<dbReference type="NCBIfam" id="NF045726">
    <property type="entry name" value="XXplasma_LP"/>
    <property type="match status" value="1"/>
</dbReference>
<organism evidence="1 2">
    <name type="scientific">Spiroplasma floricola 23-6</name>
    <dbReference type="NCBI Taxonomy" id="1336749"/>
    <lineage>
        <taxon>Bacteria</taxon>
        <taxon>Bacillati</taxon>
        <taxon>Mycoplasmatota</taxon>
        <taxon>Mollicutes</taxon>
        <taxon>Entomoplasmatales</taxon>
        <taxon>Spiroplasmataceae</taxon>
        <taxon>Spiroplasma</taxon>
    </lineage>
</organism>
<sequence>MKKLLTVLGSLSLVGSTSVTVVSCKDPVTPPKENKTKWSDEDILQRLGNLEFEEMNNGDIKMISKDNHFEIWSGSENGNKYERVITKDNVENSKINYFYNSLLPTDVSYEKPFGIELMSSFYIGKNQEEVKKARSKDIDNFVSVYGSEIANDMQWKLRGKNAFSIYFGDTALENIFKCTNFWLNDVVKIKTNNGNEFYIGLSSFYVDFFIGYITSNLSSWVKEFFEEYKDQLKSPDLKIEEIINEKESVIKDSSKQHLKLKVANSTFKFLDKIIYENVNNWSISGSLDTFLESKVNKHISKYREKGELIYSSYIFSPTSDPEDPSNNNYETHYNSGFQIKKSTNNTLEYNNKIYIKIDLV</sequence>
<dbReference type="Proteomes" id="UP000231823">
    <property type="component" value="Chromosome"/>
</dbReference>
<protein>
    <recommendedName>
        <fullName evidence="3">Lipoprotein</fullName>
    </recommendedName>
</protein>
<evidence type="ECO:0000313" key="2">
    <source>
        <dbReference type="Proteomes" id="UP000231823"/>
    </source>
</evidence>
<accession>A0A2K8SDF0</accession>
<dbReference type="OrthoDB" id="390510at2"/>
<reference evidence="1 2" key="1">
    <citation type="submission" date="2017-12" db="EMBL/GenBank/DDBJ databases">
        <title>Complete genome sequence of Spiroplasma floricola 23-6 (ATCC 29989).</title>
        <authorList>
            <person name="Tsai Y.-M."/>
            <person name="Wu P.-S."/>
            <person name="Lo W.-S."/>
            <person name="Kuo C.-H."/>
        </authorList>
    </citation>
    <scope>NUCLEOTIDE SEQUENCE [LARGE SCALE GENOMIC DNA]</scope>
    <source>
        <strain evidence="1 2">23-6</strain>
    </source>
</reference>
<dbReference type="AlphaFoldDB" id="A0A2K8SDF0"/>